<dbReference type="PROSITE" id="PS51257">
    <property type="entry name" value="PROKAR_LIPOPROTEIN"/>
    <property type="match status" value="1"/>
</dbReference>
<feature type="non-terminal residue" evidence="1">
    <location>
        <position position="119"/>
    </location>
</feature>
<gene>
    <name evidence="1" type="ORF">METZ01_LOCUS105387</name>
</gene>
<name>A0A381WKX9_9ZZZZ</name>
<dbReference type="SUPFAM" id="SSF69318">
    <property type="entry name" value="Integrin alpha N-terminal domain"/>
    <property type="match status" value="1"/>
</dbReference>
<reference evidence="1" key="1">
    <citation type="submission" date="2018-05" db="EMBL/GenBank/DDBJ databases">
        <authorList>
            <person name="Lanie J.A."/>
            <person name="Ng W.-L."/>
            <person name="Kazmierczak K.M."/>
            <person name="Andrzejewski T.M."/>
            <person name="Davidsen T.M."/>
            <person name="Wayne K.J."/>
            <person name="Tettelin H."/>
            <person name="Glass J.I."/>
            <person name="Rusch D."/>
            <person name="Podicherti R."/>
            <person name="Tsui H.-C.T."/>
            <person name="Winkler M.E."/>
        </authorList>
    </citation>
    <scope>NUCLEOTIDE SEQUENCE</scope>
</reference>
<evidence type="ECO:0000313" key="1">
    <source>
        <dbReference type="EMBL" id="SVA52533.1"/>
    </source>
</evidence>
<evidence type="ECO:0008006" key="2">
    <source>
        <dbReference type="Google" id="ProtNLM"/>
    </source>
</evidence>
<organism evidence="1">
    <name type="scientific">marine metagenome</name>
    <dbReference type="NCBI Taxonomy" id="408172"/>
    <lineage>
        <taxon>unclassified sequences</taxon>
        <taxon>metagenomes</taxon>
        <taxon>ecological metagenomes</taxon>
    </lineage>
</organism>
<protein>
    <recommendedName>
        <fullName evidence="2">ASPIC/UnbV domain-containing protein</fullName>
    </recommendedName>
</protein>
<dbReference type="AlphaFoldDB" id="A0A381WKX9"/>
<accession>A0A381WKX9</accession>
<proteinExistence type="predicted"/>
<dbReference type="EMBL" id="UINC01011974">
    <property type="protein sequence ID" value="SVA52533.1"/>
    <property type="molecule type" value="Genomic_DNA"/>
</dbReference>
<dbReference type="InterPro" id="IPR028994">
    <property type="entry name" value="Integrin_alpha_N"/>
</dbReference>
<sequence>MMLDKFAQLNRFFYILLIFMVLLFSCNNRDSTEKISLSQNKSRITNIEFSDVTTDAGLGNFIHDNGSFGKMWFPEQMGSGGGFIDYNNDGWLDILLIGGGSWKNYTKRNIKTLWLYKNN</sequence>